<proteinExistence type="predicted"/>
<dbReference type="Gene3D" id="1.10.10.10">
    <property type="entry name" value="Winged helix-like DNA-binding domain superfamily/Winged helix DNA-binding domain"/>
    <property type="match status" value="1"/>
</dbReference>
<dbReference type="InterPro" id="IPR036388">
    <property type="entry name" value="WH-like_DNA-bd_sf"/>
</dbReference>
<feature type="domain" description="HTH gntR-type" evidence="4">
    <location>
        <begin position="3"/>
        <end position="70"/>
    </location>
</feature>
<dbReference type="InterPro" id="IPR011711">
    <property type="entry name" value="GntR_C"/>
</dbReference>
<protein>
    <submittedName>
        <fullName evidence="5">GntR family transcriptional regulator</fullName>
    </submittedName>
</protein>
<keyword evidence="1" id="KW-0805">Transcription regulation</keyword>
<evidence type="ECO:0000313" key="6">
    <source>
        <dbReference type="Proteomes" id="UP000826050"/>
    </source>
</evidence>
<keyword evidence="6" id="KW-1185">Reference proteome</keyword>
<keyword evidence="2" id="KW-0238">DNA-binding</keyword>
<accession>A0ABX8SNF5</accession>
<dbReference type="SMART" id="SM00345">
    <property type="entry name" value="HTH_GNTR"/>
    <property type="match status" value="1"/>
</dbReference>
<evidence type="ECO:0000313" key="5">
    <source>
        <dbReference type="EMBL" id="QXX77566.1"/>
    </source>
</evidence>
<dbReference type="CDD" id="cd07377">
    <property type="entry name" value="WHTH_GntR"/>
    <property type="match status" value="1"/>
</dbReference>
<reference evidence="5 6" key="1">
    <citation type="submission" date="2020-02" db="EMBL/GenBank/DDBJ databases">
        <title>Partial ammonium oxidation to N2 by heterotrophic bacteria.</title>
        <authorList>
            <person name="Wu M."/>
        </authorList>
    </citation>
    <scope>NUCLEOTIDE SEQUENCE [LARGE SCALE GENOMIC DNA]</scope>
    <source>
        <strain evidence="5 6">HO-1</strain>
    </source>
</reference>
<evidence type="ECO:0000256" key="3">
    <source>
        <dbReference type="ARBA" id="ARBA00023163"/>
    </source>
</evidence>
<dbReference type="InterPro" id="IPR008920">
    <property type="entry name" value="TF_FadR/GntR_C"/>
</dbReference>
<dbReference type="RefSeq" id="WP_003800716.1">
    <property type="nucleotide sequence ID" value="NZ_CP049362.1"/>
</dbReference>
<dbReference type="SUPFAM" id="SSF48008">
    <property type="entry name" value="GntR ligand-binding domain-like"/>
    <property type="match status" value="1"/>
</dbReference>
<dbReference type="PANTHER" id="PTHR43537:SF49">
    <property type="entry name" value="TRANSCRIPTIONAL REGULATORY PROTEIN"/>
    <property type="match status" value="1"/>
</dbReference>
<evidence type="ECO:0000259" key="4">
    <source>
        <dbReference type="PROSITE" id="PS50949"/>
    </source>
</evidence>
<evidence type="ECO:0000256" key="2">
    <source>
        <dbReference type="ARBA" id="ARBA00023125"/>
    </source>
</evidence>
<sequence length="242" mass="27464">MTLSNTDRVRIELEHRIASGDLPPGSAIDESLLCTFFRVSRTPVREALLQLAATGQVRIAPRAGIFVTQHTIEELEEMLETLALLEGACTQLAAYRISNAQIRELERLQKRGAKALQDKSLGDYAAYNAELHALVHSIAGNSFMVQQIEHLRRLTNPYRHRHLDQENRMEQSWHEHQALTQALALRDGPSAMQAAASHVLSGAESLRRVAQAHPEKWEFDKRERYSWLNAQLNPLAGFYMRH</sequence>
<dbReference type="SUPFAM" id="SSF46785">
    <property type="entry name" value="Winged helix' DNA-binding domain"/>
    <property type="match status" value="1"/>
</dbReference>
<dbReference type="InterPro" id="IPR036390">
    <property type="entry name" value="WH_DNA-bd_sf"/>
</dbReference>
<dbReference type="SMART" id="SM00895">
    <property type="entry name" value="FCD"/>
    <property type="match status" value="1"/>
</dbReference>
<dbReference type="Gene3D" id="1.20.120.530">
    <property type="entry name" value="GntR ligand-binding domain-like"/>
    <property type="match status" value="1"/>
</dbReference>
<gene>
    <name evidence="5" type="ORF">FE795_00125</name>
</gene>
<dbReference type="Proteomes" id="UP000826050">
    <property type="component" value="Chromosome"/>
</dbReference>
<keyword evidence="3" id="KW-0804">Transcription</keyword>
<organism evidence="5 6">
    <name type="scientific">Alcaligenes ammonioxydans</name>
    <dbReference type="NCBI Taxonomy" id="2582914"/>
    <lineage>
        <taxon>Bacteria</taxon>
        <taxon>Pseudomonadati</taxon>
        <taxon>Pseudomonadota</taxon>
        <taxon>Betaproteobacteria</taxon>
        <taxon>Burkholderiales</taxon>
        <taxon>Alcaligenaceae</taxon>
        <taxon>Alcaligenes</taxon>
    </lineage>
</organism>
<dbReference type="Pfam" id="PF07729">
    <property type="entry name" value="FCD"/>
    <property type="match status" value="1"/>
</dbReference>
<dbReference type="PANTHER" id="PTHR43537">
    <property type="entry name" value="TRANSCRIPTIONAL REGULATOR, GNTR FAMILY"/>
    <property type="match status" value="1"/>
</dbReference>
<dbReference type="PROSITE" id="PS50949">
    <property type="entry name" value="HTH_GNTR"/>
    <property type="match status" value="1"/>
</dbReference>
<dbReference type="EMBL" id="CP049362">
    <property type="protein sequence ID" value="QXX77566.1"/>
    <property type="molecule type" value="Genomic_DNA"/>
</dbReference>
<name>A0ABX8SNF5_9BURK</name>
<dbReference type="Pfam" id="PF00392">
    <property type="entry name" value="GntR"/>
    <property type="match status" value="1"/>
</dbReference>
<dbReference type="InterPro" id="IPR000524">
    <property type="entry name" value="Tscrpt_reg_HTH_GntR"/>
</dbReference>
<evidence type="ECO:0000256" key="1">
    <source>
        <dbReference type="ARBA" id="ARBA00023015"/>
    </source>
</evidence>